<dbReference type="EMBL" id="KB870808">
    <property type="protein sequence ID" value="EOA27911.1"/>
    <property type="molecule type" value="Genomic_DNA"/>
</dbReference>
<dbReference type="eggNOG" id="KOG3139">
    <property type="taxonomic scope" value="Eukaryota"/>
</dbReference>
<evidence type="ECO:0000256" key="3">
    <source>
        <dbReference type="ARBA" id="ARBA00024025"/>
    </source>
</evidence>
<dbReference type="PROSITE" id="PS51186">
    <property type="entry name" value="GNAT"/>
    <property type="match status" value="1"/>
</dbReference>
<feature type="non-terminal residue" evidence="5">
    <location>
        <position position="1"/>
    </location>
</feature>
<dbReference type="AlphaFoldDB" id="R0FYS0"/>
<evidence type="ECO:0000256" key="1">
    <source>
        <dbReference type="ARBA" id="ARBA00022679"/>
    </source>
</evidence>
<dbReference type="Gene3D" id="3.40.630.30">
    <property type="match status" value="1"/>
</dbReference>
<dbReference type="STRING" id="81985.R0FYS0"/>
<comment type="similarity">
    <text evidence="3">Belongs to the acetyltransferase family. MAK3 subfamily.</text>
</comment>
<dbReference type="PANTHER" id="PTHR45896:SF1">
    <property type="entry name" value="N-ALPHA-ACETYLTRANSFERASE 30"/>
    <property type="match status" value="1"/>
</dbReference>
<feature type="domain" description="N-acetyltransferase" evidence="4">
    <location>
        <begin position="73"/>
        <end position="201"/>
    </location>
</feature>
<dbReference type="InterPro" id="IPR016181">
    <property type="entry name" value="Acyl_CoA_acyltransferase"/>
</dbReference>
<keyword evidence="6" id="KW-1185">Reference proteome</keyword>
<evidence type="ECO:0000256" key="2">
    <source>
        <dbReference type="ARBA" id="ARBA00023315"/>
    </source>
</evidence>
<evidence type="ECO:0000313" key="6">
    <source>
        <dbReference type="Proteomes" id="UP000029121"/>
    </source>
</evidence>
<sequence length="201" mass="23443">GVWNFFFSRNIHHHPPNRKTLIFESHKAQTLGFLLIPTAELRSQNIFYNPGSHSLLSMEKGLEDKEEFDEAEIEYTSYAGEHHLPLIMSLVDQELSEPYSIFTYRYFVYLWPQLCFLAFHKGKCIGTVVCKMGDHRQTFRGYIAMLVVIKPYRGRGIASELVTRSIKAMMESGCEEIRHYQASSFMRLRYMSSNITSFLSY</sequence>
<organism evidence="5 6">
    <name type="scientific">Capsella rubella</name>
    <dbReference type="NCBI Taxonomy" id="81985"/>
    <lineage>
        <taxon>Eukaryota</taxon>
        <taxon>Viridiplantae</taxon>
        <taxon>Streptophyta</taxon>
        <taxon>Embryophyta</taxon>
        <taxon>Tracheophyta</taxon>
        <taxon>Spermatophyta</taxon>
        <taxon>Magnoliopsida</taxon>
        <taxon>eudicotyledons</taxon>
        <taxon>Gunneridae</taxon>
        <taxon>Pentapetalae</taxon>
        <taxon>rosids</taxon>
        <taxon>malvids</taxon>
        <taxon>Brassicales</taxon>
        <taxon>Brassicaceae</taxon>
        <taxon>Camelineae</taxon>
        <taxon>Capsella</taxon>
    </lineage>
</organism>
<gene>
    <name evidence="5" type="ORF">CARUB_v10024084mg</name>
</gene>
<evidence type="ECO:0000313" key="5">
    <source>
        <dbReference type="EMBL" id="EOA27911.1"/>
    </source>
</evidence>
<dbReference type="CDD" id="cd04301">
    <property type="entry name" value="NAT_SF"/>
    <property type="match status" value="1"/>
</dbReference>
<dbReference type="InterPro" id="IPR000182">
    <property type="entry name" value="GNAT_dom"/>
</dbReference>
<reference evidence="6" key="1">
    <citation type="journal article" date="2013" name="Nat. Genet.">
        <title>The Capsella rubella genome and the genomic consequences of rapid mating system evolution.</title>
        <authorList>
            <person name="Slotte T."/>
            <person name="Hazzouri K.M."/>
            <person name="Agren J.A."/>
            <person name="Koenig D."/>
            <person name="Maumus F."/>
            <person name="Guo Y.L."/>
            <person name="Steige K."/>
            <person name="Platts A.E."/>
            <person name="Escobar J.S."/>
            <person name="Newman L.K."/>
            <person name="Wang W."/>
            <person name="Mandakova T."/>
            <person name="Vello E."/>
            <person name="Smith L.M."/>
            <person name="Henz S.R."/>
            <person name="Steffen J."/>
            <person name="Takuno S."/>
            <person name="Brandvain Y."/>
            <person name="Coop G."/>
            <person name="Andolfatto P."/>
            <person name="Hu T.T."/>
            <person name="Blanchette M."/>
            <person name="Clark R.M."/>
            <person name="Quesneville H."/>
            <person name="Nordborg M."/>
            <person name="Gaut B.S."/>
            <person name="Lysak M.A."/>
            <person name="Jenkins J."/>
            <person name="Grimwood J."/>
            <person name="Chapman J."/>
            <person name="Prochnik S."/>
            <person name="Shu S."/>
            <person name="Rokhsar D."/>
            <person name="Schmutz J."/>
            <person name="Weigel D."/>
            <person name="Wright S.I."/>
        </authorList>
    </citation>
    <scope>NUCLEOTIDE SEQUENCE [LARGE SCALE GENOMIC DNA]</scope>
    <source>
        <strain evidence="6">cv. Monte Gargano</strain>
    </source>
</reference>
<evidence type="ECO:0000259" key="4">
    <source>
        <dbReference type="PROSITE" id="PS51186"/>
    </source>
</evidence>
<dbReference type="PANTHER" id="PTHR45896">
    <property type="entry name" value="N-ALPHA-ACETYLTRANSFERASE 30"/>
    <property type="match status" value="1"/>
</dbReference>
<dbReference type="InterPro" id="IPR044542">
    <property type="entry name" value="NAA30-like"/>
</dbReference>
<name>R0FYS0_9BRAS</name>
<dbReference type="GO" id="GO:0031417">
    <property type="term" value="C:NatC complex"/>
    <property type="evidence" value="ECO:0007669"/>
    <property type="project" value="TreeGrafter"/>
</dbReference>
<dbReference type="Proteomes" id="UP000029121">
    <property type="component" value="Unassembled WGS sequence"/>
</dbReference>
<dbReference type="SUPFAM" id="SSF55729">
    <property type="entry name" value="Acyl-CoA N-acyltransferases (Nat)"/>
    <property type="match status" value="1"/>
</dbReference>
<proteinExistence type="inferred from homology"/>
<dbReference type="GO" id="GO:0004596">
    <property type="term" value="F:protein-N-terminal amino-acid acetyltransferase activity"/>
    <property type="evidence" value="ECO:0007669"/>
    <property type="project" value="InterPro"/>
</dbReference>
<accession>R0FYS0</accession>
<keyword evidence="2" id="KW-0012">Acyltransferase</keyword>
<dbReference type="Pfam" id="PF00583">
    <property type="entry name" value="Acetyltransf_1"/>
    <property type="match status" value="1"/>
</dbReference>
<protein>
    <recommendedName>
        <fullName evidence="4">N-acetyltransferase domain-containing protein</fullName>
    </recommendedName>
</protein>
<keyword evidence="1" id="KW-0808">Transferase</keyword>